<reference evidence="3 4" key="1">
    <citation type="journal article" date="2017" name="Int. J. Parasitol.">
        <title>The genome of the protozoan parasite Cystoisospora suis and a reverse vaccinology approach to identify vaccine candidates.</title>
        <authorList>
            <person name="Palmieri N."/>
            <person name="Shrestha A."/>
            <person name="Ruttkowski B."/>
            <person name="Beck T."/>
            <person name="Vogl C."/>
            <person name="Tomley F."/>
            <person name="Blake D.P."/>
            <person name="Joachim A."/>
        </authorList>
    </citation>
    <scope>NUCLEOTIDE SEQUENCE [LARGE SCALE GENOMIC DNA]</scope>
    <source>
        <strain evidence="3 4">Wien I</strain>
    </source>
</reference>
<evidence type="ECO:0000256" key="2">
    <source>
        <dbReference type="SAM" id="SignalP"/>
    </source>
</evidence>
<sequence>MRASRVGRWVSTLTIGVVCCLAASSPRLVRGGERKPNLPSSARLLASADGTTKTCDSSFLKLSGADTSFKFKCQAGAKLVPVEAAGNTGKSVDFTKVYQFTPSSTRSDPQCEAPEHNLASVVPGSSLVKGQRAKAD</sequence>
<name>A0A2C6JXL5_9APIC</name>
<dbReference type="VEuPathDB" id="ToxoDB:CSUI_006953"/>
<comment type="caution">
    <text evidence="3">The sequence shown here is derived from an EMBL/GenBank/DDBJ whole genome shotgun (WGS) entry which is preliminary data.</text>
</comment>
<accession>A0A2C6JXL5</accession>
<gene>
    <name evidence="3" type="ORF">CSUI_006953</name>
</gene>
<feature type="region of interest" description="Disordered" evidence="1">
    <location>
        <begin position="103"/>
        <end position="136"/>
    </location>
</feature>
<dbReference type="EMBL" id="MIGC01003582">
    <property type="protein sequence ID" value="PHJ19221.1"/>
    <property type="molecule type" value="Genomic_DNA"/>
</dbReference>
<evidence type="ECO:0000256" key="1">
    <source>
        <dbReference type="SAM" id="MobiDB-lite"/>
    </source>
</evidence>
<keyword evidence="2" id="KW-0732">Signal</keyword>
<dbReference type="GeneID" id="94430314"/>
<feature type="chain" id="PRO_5012157530" evidence="2">
    <location>
        <begin position="23"/>
        <end position="136"/>
    </location>
</feature>
<evidence type="ECO:0000313" key="4">
    <source>
        <dbReference type="Proteomes" id="UP000221165"/>
    </source>
</evidence>
<organism evidence="3 4">
    <name type="scientific">Cystoisospora suis</name>
    <dbReference type="NCBI Taxonomy" id="483139"/>
    <lineage>
        <taxon>Eukaryota</taxon>
        <taxon>Sar</taxon>
        <taxon>Alveolata</taxon>
        <taxon>Apicomplexa</taxon>
        <taxon>Conoidasida</taxon>
        <taxon>Coccidia</taxon>
        <taxon>Eucoccidiorida</taxon>
        <taxon>Eimeriorina</taxon>
        <taxon>Sarcocystidae</taxon>
        <taxon>Cystoisospora</taxon>
    </lineage>
</organism>
<keyword evidence="4" id="KW-1185">Reference proteome</keyword>
<dbReference type="AlphaFoldDB" id="A0A2C6JXL5"/>
<protein>
    <submittedName>
        <fullName evidence="3">Uncharacterized protein</fullName>
    </submittedName>
</protein>
<feature type="signal peptide" evidence="2">
    <location>
        <begin position="1"/>
        <end position="22"/>
    </location>
</feature>
<dbReference type="Proteomes" id="UP000221165">
    <property type="component" value="Unassembled WGS sequence"/>
</dbReference>
<proteinExistence type="predicted"/>
<feature type="non-terminal residue" evidence="3">
    <location>
        <position position="136"/>
    </location>
</feature>
<evidence type="ECO:0000313" key="3">
    <source>
        <dbReference type="EMBL" id="PHJ19221.1"/>
    </source>
</evidence>
<dbReference type="RefSeq" id="XP_067920923.1">
    <property type="nucleotide sequence ID" value="XM_068067103.1"/>
</dbReference>